<dbReference type="SUPFAM" id="SSF53383">
    <property type="entry name" value="PLP-dependent transferases"/>
    <property type="match status" value="1"/>
</dbReference>
<dbReference type="OrthoDB" id="691673at2759"/>
<dbReference type="InterPro" id="IPR015421">
    <property type="entry name" value="PyrdxlP-dep_Trfase_major"/>
</dbReference>
<protein>
    <submittedName>
        <fullName evidence="7">PLP-dependent transferase</fullName>
    </submittedName>
</protein>
<dbReference type="GO" id="GO:0008483">
    <property type="term" value="F:transaminase activity"/>
    <property type="evidence" value="ECO:0007669"/>
    <property type="project" value="UniProtKB-KW"/>
</dbReference>
<evidence type="ECO:0000313" key="8">
    <source>
        <dbReference type="Proteomes" id="UP000812287"/>
    </source>
</evidence>
<dbReference type="InterPro" id="IPR004839">
    <property type="entry name" value="Aminotransferase_I/II_large"/>
</dbReference>
<dbReference type="PANTHER" id="PTHR42790:SF1">
    <property type="entry name" value="AROMATIC AMINO ACID AMINOTRANSFERASE, HYPOTHETICAL (EUROFUNG)"/>
    <property type="match status" value="1"/>
</dbReference>
<gene>
    <name evidence="7" type="ORF">BT62DRAFT_935092</name>
</gene>
<dbReference type="Pfam" id="PF00155">
    <property type="entry name" value="Aminotran_1_2"/>
    <property type="match status" value="1"/>
</dbReference>
<dbReference type="CDD" id="cd00609">
    <property type="entry name" value="AAT_like"/>
    <property type="match status" value="1"/>
</dbReference>
<proteinExistence type="inferred from homology"/>
<evidence type="ECO:0000259" key="6">
    <source>
        <dbReference type="Pfam" id="PF00155"/>
    </source>
</evidence>
<sequence length="513" mass="57509">MDAIDFSHHLSPISAARTPSPLKSLMKYMSMDGMISLAGGLPHPSLFPFVNIEAEVYSPGVYLPSNTSESDSELLRFNVHRNGRANGQVVDLATGLQYAPTAGFPWLLQYVRDFVRVVYQPAYKNFDVLMNDGSTDGWSKVVNLLCEPGDYILLEKYTFPSTQANWIPMGCKGVPLEMDAHGIRADVLERTLREWDNAHPGVKRPHILYVIPTGQNPTGCTMPVARKQEIYDICVKYDVIIVEDDPYYILQFDTYKLPSVANGHTAPPPPPSYDEAAFLDSLVKTFLSIDVQGRVIRLDTFSKTMAPGNRLGFFTCSPLFAERILRATETSTQAASGWSQSIVSELLHAWGPGLGGYLRWLSGLQSQYVIRRNWMCDAFAKEFDAVQEGDEVIVYGKGTRVKLLSFVPPQAGMFLWVKVYLSENKEYAGLFKSSSEDPETAFEQKLWQDIIDAKLLISPGRFYVAWEGEKKPRDAAERDIVHFRLAFSMTTKEKVDLAIQRLAGVLHHAWGLA</sequence>
<evidence type="ECO:0000256" key="3">
    <source>
        <dbReference type="ARBA" id="ARBA00022576"/>
    </source>
</evidence>
<dbReference type="GO" id="GO:1901605">
    <property type="term" value="P:alpha-amino acid metabolic process"/>
    <property type="evidence" value="ECO:0007669"/>
    <property type="project" value="TreeGrafter"/>
</dbReference>
<dbReference type="Gene3D" id="3.40.640.10">
    <property type="entry name" value="Type I PLP-dependent aspartate aminotransferase-like (Major domain)"/>
    <property type="match status" value="1"/>
</dbReference>
<evidence type="ECO:0000256" key="4">
    <source>
        <dbReference type="ARBA" id="ARBA00022679"/>
    </source>
</evidence>
<comment type="cofactor">
    <cofactor evidence="1">
        <name>pyridoxal 5'-phosphate</name>
        <dbReference type="ChEBI" id="CHEBI:597326"/>
    </cofactor>
</comment>
<evidence type="ECO:0000256" key="1">
    <source>
        <dbReference type="ARBA" id="ARBA00001933"/>
    </source>
</evidence>
<dbReference type="PANTHER" id="PTHR42790">
    <property type="entry name" value="AMINOTRANSFERASE"/>
    <property type="match status" value="1"/>
</dbReference>
<dbReference type="EMBL" id="MU250545">
    <property type="protein sequence ID" value="KAG7443472.1"/>
    <property type="molecule type" value="Genomic_DNA"/>
</dbReference>
<name>A0A9P7VN18_9AGAR</name>
<dbReference type="InterPro" id="IPR015424">
    <property type="entry name" value="PyrdxlP-dep_Trfase"/>
</dbReference>
<accession>A0A9P7VN18</accession>
<evidence type="ECO:0000256" key="2">
    <source>
        <dbReference type="ARBA" id="ARBA00007441"/>
    </source>
</evidence>
<comment type="caution">
    <text evidence="7">The sequence shown here is derived from an EMBL/GenBank/DDBJ whole genome shotgun (WGS) entry which is preliminary data.</text>
</comment>
<evidence type="ECO:0000256" key="5">
    <source>
        <dbReference type="ARBA" id="ARBA00022898"/>
    </source>
</evidence>
<keyword evidence="4 7" id="KW-0808">Transferase</keyword>
<reference evidence="7" key="1">
    <citation type="submission" date="2020-11" db="EMBL/GenBank/DDBJ databases">
        <title>Adaptations for nitrogen fixation in a non-lichenized fungal sporocarp promotes dispersal by wood-feeding termites.</title>
        <authorList>
            <consortium name="DOE Joint Genome Institute"/>
            <person name="Koch R.A."/>
            <person name="Yoon G."/>
            <person name="Arayal U."/>
            <person name="Lail K."/>
            <person name="Amirebrahimi M."/>
            <person name="Labutti K."/>
            <person name="Lipzen A."/>
            <person name="Riley R."/>
            <person name="Barry K."/>
            <person name="Henrissat B."/>
            <person name="Grigoriev I.V."/>
            <person name="Herr J.R."/>
            <person name="Aime M.C."/>
        </authorList>
    </citation>
    <scope>NUCLEOTIDE SEQUENCE</scope>
    <source>
        <strain evidence="7">MCA 3950</strain>
    </source>
</reference>
<keyword evidence="3" id="KW-0032">Aminotransferase</keyword>
<keyword evidence="8" id="KW-1185">Reference proteome</keyword>
<dbReference type="GeneID" id="66109154"/>
<evidence type="ECO:0000313" key="7">
    <source>
        <dbReference type="EMBL" id="KAG7443472.1"/>
    </source>
</evidence>
<comment type="similarity">
    <text evidence="2">Belongs to the class-I pyridoxal-phosphate-dependent aminotransferase family.</text>
</comment>
<dbReference type="RefSeq" id="XP_043036972.1">
    <property type="nucleotide sequence ID" value="XM_043186857.1"/>
</dbReference>
<feature type="domain" description="Aminotransferase class I/classII large" evidence="6">
    <location>
        <begin position="91"/>
        <end position="502"/>
    </location>
</feature>
<dbReference type="InterPro" id="IPR050859">
    <property type="entry name" value="Class-I_PLP-dep_aminotransf"/>
</dbReference>
<dbReference type="AlphaFoldDB" id="A0A9P7VN18"/>
<organism evidence="7 8">
    <name type="scientific">Guyanagaster necrorhizus</name>
    <dbReference type="NCBI Taxonomy" id="856835"/>
    <lineage>
        <taxon>Eukaryota</taxon>
        <taxon>Fungi</taxon>
        <taxon>Dikarya</taxon>
        <taxon>Basidiomycota</taxon>
        <taxon>Agaricomycotina</taxon>
        <taxon>Agaricomycetes</taxon>
        <taxon>Agaricomycetidae</taxon>
        <taxon>Agaricales</taxon>
        <taxon>Marasmiineae</taxon>
        <taxon>Physalacriaceae</taxon>
        <taxon>Guyanagaster</taxon>
    </lineage>
</organism>
<dbReference type="GO" id="GO:0030170">
    <property type="term" value="F:pyridoxal phosphate binding"/>
    <property type="evidence" value="ECO:0007669"/>
    <property type="project" value="InterPro"/>
</dbReference>
<dbReference type="Proteomes" id="UP000812287">
    <property type="component" value="Unassembled WGS sequence"/>
</dbReference>
<keyword evidence="5" id="KW-0663">Pyridoxal phosphate</keyword>